<organism evidence="1 2">
    <name type="scientific">Streptomyces fragilis</name>
    <dbReference type="NCBI Taxonomy" id="67301"/>
    <lineage>
        <taxon>Bacteria</taxon>
        <taxon>Bacillati</taxon>
        <taxon>Actinomycetota</taxon>
        <taxon>Actinomycetes</taxon>
        <taxon>Kitasatosporales</taxon>
        <taxon>Streptomycetaceae</taxon>
        <taxon>Streptomyces</taxon>
    </lineage>
</organism>
<keyword evidence="2" id="KW-1185">Reference proteome</keyword>
<evidence type="ECO:0000313" key="2">
    <source>
        <dbReference type="Proteomes" id="UP001550850"/>
    </source>
</evidence>
<proteinExistence type="predicted"/>
<comment type="caution">
    <text evidence="1">The sequence shown here is derived from an EMBL/GenBank/DDBJ whole genome shotgun (WGS) entry which is preliminary data.</text>
</comment>
<protein>
    <recommendedName>
        <fullName evidence="3">Integral membrane protein</fullName>
    </recommendedName>
</protein>
<name>A0ABV2YIE1_9ACTN</name>
<dbReference type="Proteomes" id="UP001550850">
    <property type="component" value="Unassembled WGS sequence"/>
</dbReference>
<dbReference type="RefSeq" id="WP_108951978.1">
    <property type="nucleotide sequence ID" value="NZ_BEVZ01000002.1"/>
</dbReference>
<gene>
    <name evidence="1" type="ORF">AB0E65_14920</name>
</gene>
<sequence length="77" mass="8089">MGVAVRVTLGLLWWWAALRLALAPRASGAVEAGVVLGGWTVSLLPVHCVAKERATGVVATGRWLRAWRGRRAGDAGG</sequence>
<reference evidence="1 2" key="1">
    <citation type="submission" date="2024-06" db="EMBL/GenBank/DDBJ databases">
        <title>The Natural Products Discovery Center: Release of the First 8490 Sequenced Strains for Exploring Actinobacteria Biosynthetic Diversity.</title>
        <authorList>
            <person name="Kalkreuter E."/>
            <person name="Kautsar S.A."/>
            <person name="Yang D."/>
            <person name="Bader C.D."/>
            <person name="Teijaro C.N."/>
            <person name="Fluegel L."/>
            <person name="Davis C.M."/>
            <person name="Simpson J.R."/>
            <person name="Lauterbach L."/>
            <person name="Steele A.D."/>
            <person name="Gui C."/>
            <person name="Meng S."/>
            <person name="Li G."/>
            <person name="Viehrig K."/>
            <person name="Ye F."/>
            <person name="Su P."/>
            <person name="Kiefer A.F."/>
            <person name="Nichols A."/>
            <person name="Cepeda A.J."/>
            <person name="Yan W."/>
            <person name="Fan B."/>
            <person name="Jiang Y."/>
            <person name="Adhikari A."/>
            <person name="Zheng C.-J."/>
            <person name="Schuster L."/>
            <person name="Cowan T.M."/>
            <person name="Smanski M.J."/>
            <person name="Chevrette M.G."/>
            <person name="De Carvalho L.P.S."/>
            <person name="Shen B."/>
        </authorList>
    </citation>
    <scope>NUCLEOTIDE SEQUENCE [LARGE SCALE GENOMIC DNA]</scope>
    <source>
        <strain evidence="1 2">NPDC038104</strain>
    </source>
</reference>
<evidence type="ECO:0008006" key="3">
    <source>
        <dbReference type="Google" id="ProtNLM"/>
    </source>
</evidence>
<evidence type="ECO:0000313" key="1">
    <source>
        <dbReference type="EMBL" id="MEU3555491.1"/>
    </source>
</evidence>
<dbReference type="EMBL" id="JBEZUR010000019">
    <property type="protein sequence ID" value="MEU3555491.1"/>
    <property type="molecule type" value="Genomic_DNA"/>
</dbReference>
<accession>A0ABV2YIE1</accession>